<dbReference type="EMBL" id="JAPDVH010000001">
    <property type="protein sequence ID" value="MCW4154189.1"/>
    <property type="molecule type" value="Genomic_DNA"/>
</dbReference>
<dbReference type="RefSeq" id="WP_264898643.1">
    <property type="nucleotide sequence ID" value="NZ_JAPDVH010000001.1"/>
</dbReference>
<dbReference type="GO" id="GO:0005524">
    <property type="term" value="F:ATP binding"/>
    <property type="evidence" value="ECO:0007669"/>
    <property type="project" value="InterPro"/>
</dbReference>
<proteinExistence type="predicted"/>
<keyword evidence="3" id="KW-0378">Hydrolase</keyword>
<dbReference type="GO" id="GO:0016787">
    <property type="term" value="F:hydrolase activity"/>
    <property type="evidence" value="ECO:0007669"/>
    <property type="project" value="InterPro"/>
</dbReference>
<dbReference type="GO" id="GO:0003677">
    <property type="term" value="F:DNA binding"/>
    <property type="evidence" value="ECO:0007669"/>
    <property type="project" value="InterPro"/>
</dbReference>
<dbReference type="Gene3D" id="3.40.50.300">
    <property type="entry name" value="P-loop containing nucleotide triphosphate hydrolases"/>
    <property type="match status" value="2"/>
</dbReference>
<dbReference type="InterPro" id="IPR006935">
    <property type="entry name" value="Helicase/UvrB_N"/>
</dbReference>
<dbReference type="Pfam" id="PF00271">
    <property type="entry name" value="Helicase_C"/>
    <property type="match status" value="1"/>
</dbReference>
<dbReference type="SMART" id="SM00487">
    <property type="entry name" value="DEXDc"/>
    <property type="match status" value="1"/>
</dbReference>
<evidence type="ECO:0000313" key="4">
    <source>
        <dbReference type="Proteomes" id="UP001209168"/>
    </source>
</evidence>
<dbReference type="SUPFAM" id="SSF52540">
    <property type="entry name" value="P-loop containing nucleoside triphosphate hydrolases"/>
    <property type="match status" value="1"/>
</dbReference>
<keyword evidence="3" id="KW-0547">Nucleotide-binding</keyword>
<feature type="domain" description="Helicase ATP-binding" evidence="1">
    <location>
        <begin position="35"/>
        <end position="186"/>
    </location>
</feature>
<dbReference type="PANTHER" id="PTHR47396:SF1">
    <property type="entry name" value="ATP-DEPENDENT HELICASE IRC3-RELATED"/>
    <property type="match status" value="1"/>
</dbReference>
<dbReference type="InterPro" id="IPR027417">
    <property type="entry name" value="P-loop_NTPase"/>
</dbReference>
<gene>
    <name evidence="3" type="ORF">ONT23_01260</name>
</gene>
<dbReference type="InterPro" id="IPR014001">
    <property type="entry name" value="Helicase_ATP-bd"/>
</dbReference>
<dbReference type="SMART" id="SM00490">
    <property type="entry name" value="HELICc"/>
    <property type="match status" value="1"/>
</dbReference>
<accession>A0AAW5UMP4</accession>
<keyword evidence="3" id="KW-0067">ATP-binding</keyword>
<organism evidence="3 4">
    <name type="scientific">Segatella copri</name>
    <dbReference type="NCBI Taxonomy" id="165179"/>
    <lineage>
        <taxon>Bacteria</taxon>
        <taxon>Pseudomonadati</taxon>
        <taxon>Bacteroidota</taxon>
        <taxon>Bacteroidia</taxon>
        <taxon>Bacteroidales</taxon>
        <taxon>Prevotellaceae</taxon>
        <taxon>Segatella</taxon>
    </lineage>
</organism>
<name>A0AAW5UMP4_9BACT</name>
<dbReference type="PANTHER" id="PTHR47396">
    <property type="entry name" value="TYPE I RESTRICTION ENZYME ECOKI R PROTEIN"/>
    <property type="match status" value="1"/>
</dbReference>
<feature type="domain" description="Helicase C-terminal" evidence="2">
    <location>
        <begin position="238"/>
        <end position="410"/>
    </location>
</feature>
<dbReference type="Proteomes" id="UP001209168">
    <property type="component" value="Unassembled WGS sequence"/>
</dbReference>
<comment type="caution">
    <text evidence="3">The sequence shown here is derived from an EMBL/GenBank/DDBJ whole genome shotgun (WGS) entry which is preliminary data.</text>
</comment>
<reference evidence="3" key="1">
    <citation type="submission" date="2022-11" db="EMBL/GenBank/DDBJ databases">
        <title>Genomic repertoires linked with pathogenic potency of arthritogenic Prevotella copri isolated from the gut of rheumatoid arthritis patients.</title>
        <authorList>
            <person name="Nii T."/>
            <person name="Maeda Y."/>
            <person name="Motooka D."/>
            <person name="Naito M."/>
            <person name="Matsumoto Y."/>
            <person name="Ogawa T."/>
            <person name="Oguro-Igashira E."/>
            <person name="Kishikawa T."/>
            <person name="Yamashita M."/>
            <person name="Koizumi S."/>
            <person name="Kurakawa T."/>
            <person name="Okumura R."/>
            <person name="Kayama H."/>
            <person name="Murakami M."/>
            <person name="Sakaguchi T."/>
            <person name="Das B."/>
            <person name="Nakamura S."/>
            <person name="Okada Y."/>
            <person name="Kumanogoh A."/>
            <person name="Takeda K."/>
        </authorList>
    </citation>
    <scope>NUCLEOTIDE SEQUENCE</scope>
    <source>
        <strain evidence="3">H012_8</strain>
    </source>
</reference>
<dbReference type="GO" id="GO:0004386">
    <property type="term" value="F:helicase activity"/>
    <property type="evidence" value="ECO:0007669"/>
    <property type="project" value="UniProtKB-KW"/>
</dbReference>
<keyword evidence="3" id="KW-0347">Helicase</keyword>
<evidence type="ECO:0000313" key="3">
    <source>
        <dbReference type="EMBL" id="MCW4154189.1"/>
    </source>
</evidence>
<protein>
    <submittedName>
        <fullName evidence="3">DEAD/DEAH box helicase</fullName>
    </submittedName>
</protein>
<dbReference type="PROSITE" id="PS51194">
    <property type="entry name" value="HELICASE_CTER"/>
    <property type="match status" value="1"/>
</dbReference>
<dbReference type="GO" id="GO:0005829">
    <property type="term" value="C:cytosol"/>
    <property type="evidence" value="ECO:0007669"/>
    <property type="project" value="TreeGrafter"/>
</dbReference>
<evidence type="ECO:0000259" key="1">
    <source>
        <dbReference type="PROSITE" id="PS51192"/>
    </source>
</evidence>
<sequence length="410" mass="46702">MKEIKLFDYQQEMLENITEVFSAAAFDTILYNEKGKRVNVGSSVMVQMPTGTGKTYVMAAVVKWFLDTYSKGEVWLIAHRKELVEQMEQTLDRFVLEYGEKNEELKAKVRIRVLSIQWLTRNIGDLEKNGFKPGMIIVDEAHHSLATSYQDVFIRNHKALKIGMTATPCRMKQASFRTLFSRLITSPSIKDFILHGYLAPCNYVVIGEKSTDQQIVNLLTDYSGDGDYSVKEMEEKLNVTDVIRRLYNSVVKYAYGKKGIVYAINIAHAKAIAEYYNALGIKAVALDSKTAAKTRKKAVEAFREGELDCLVNVNLFDEGFDCPDVEYIQMARPTLSLAKYLQMVERGLRINKKAPKKVCMIIDNVGNYRKFGLPDRYRDWNAMFEGMMSGRCEVSSYKAEDDGTAEIIML</sequence>
<dbReference type="PROSITE" id="PS51192">
    <property type="entry name" value="HELICASE_ATP_BIND_1"/>
    <property type="match status" value="1"/>
</dbReference>
<dbReference type="InterPro" id="IPR050742">
    <property type="entry name" value="Helicase_Restrict-Modif_Enz"/>
</dbReference>
<dbReference type="InterPro" id="IPR001650">
    <property type="entry name" value="Helicase_C-like"/>
</dbReference>
<dbReference type="AlphaFoldDB" id="A0AAW5UMP4"/>
<dbReference type="Pfam" id="PF04851">
    <property type="entry name" value="ResIII"/>
    <property type="match status" value="1"/>
</dbReference>
<evidence type="ECO:0000259" key="2">
    <source>
        <dbReference type="PROSITE" id="PS51194"/>
    </source>
</evidence>